<evidence type="ECO:0000313" key="2">
    <source>
        <dbReference type="EMBL" id="KAF5311704.1"/>
    </source>
</evidence>
<dbReference type="SUPFAM" id="SSF47954">
    <property type="entry name" value="Cyclin-like"/>
    <property type="match status" value="1"/>
</dbReference>
<evidence type="ECO:0000313" key="4">
    <source>
        <dbReference type="EMBL" id="KAF5335143.1"/>
    </source>
</evidence>
<feature type="compositionally biased region" description="Low complexity" evidence="1">
    <location>
        <begin position="102"/>
        <end position="118"/>
    </location>
</feature>
<dbReference type="EMBL" id="JAACJK010000174">
    <property type="protein sequence ID" value="KAF5319120.1"/>
    <property type="molecule type" value="Genomic_DNA"/>
</dbReference>
<evidence type="ECO:0000313" key="3">
    <source>
        <dbReference type="EMBL" id="KAF5319120.1"/>
    </source>
</evidence>
<accession>A0A8H5FG34</accession>
<proteinExistence type="predicted"/>
<dbReference type="AlphaFoldDB" id="A0A8H5FG34"/>
<evidence type="ECO:0000256" key="1">
    <source>
        <dbReference type="SAM" id="MobiDB-lite"/>
    </source>
</evidence>
<comment type="caution">
    <text evidence="4">The sequence shown here is derived from an EMBL/GenBank/DDBJ whole genome shotgun (WGS) entry which is preliminary data.</text>
</comment>
<dbReference type="InterPro" id="IPR036915">
    <property type="entry name" value="Cyclin-like_sf"/>
</dbReference>
<dbReference type="GO" id="GO:0016538">
    <property type="term" value="F:cyclin-dependent protein serine/threonine kinase regulator activity"/>
    <property type="evidence" value="ECO:0007669"/>
    <property type="project" value="TreeGrafter"/>
</dbReference>
<dbReference type="Gene3D" id="1.10.472.10">
    <property type="entry name" value="Cyclin-like"/>
    <property type="match status" value="1"/>
</dbReference>
<gene>
    <name evidence="2" type="ORF">D9611_009557</name>
    <name evidence="4" type="ORF">D9611_010827</name>
    <name evidence="3" type="ORF">D9611_014125</name>
</gene>
<dbReference type="GO" id="GO:0000307">
    <property type="term" value="C:cyclin-dependent protein kinase holoenzyme complex"/>
    <property type="evidence" value="ECO:0007669"/>
    <property type="project" value="TreeGrafter"/>
</dbReference>
<dbReference type="InterPro" id="IPR013922">
    <property type="entry name" value="Cyclin_PHO80-like"/>
</dbReference>
<dbReference type="PANTHER" id="PTHR15615">
    <property type="match status" value="1"/>
</dbReference>
<dbReference type="Proteomes" id="UP000541558">
    <property type="component" value="Unassembled WGS sequence"/>
</dbReference>
<dbReference type="GO" id="GO:0005634">
    <property type="term" value="C:nucleus"/>
    <property type="evidence" value="ECO:0007669"/>
    <property type="project" value="TreeGrafter"/>
</dbReference>
<evidence type="ECO:0000313" key="5">
    <source>
        <dbReference type="Proteomes" id="UP000541558"/>
    </source>
</evidence>
<reference evidence="4 5" key="1">
    <citation type="journal article" date="2020" name="ISME J.">
        <title>Uncovering the hidden diversity of litter-decomposition mechanisms in mushroom-forming fungi.</title>
        <authorList>
            <person name="Floudas D."/>
            <person name="Bentzer J."/>
            <person name="Ahren D."/>
            <person name="Johansson T."/>
            <person name="Persson P."/>
            <person name="Tunlid A."/>
        </authorList>
    </citation>
    <scope>NUCLEOTIDE SEQUENCE [LARGE SCALE GENOMIC DNA]</scope>
    <source>
        <strain evidence="4 5">CBS 175.51</strain>
    </source>
</reference>
<keyword evidence="5" id="KW-1185">Reference proteome</keyword>
<dbReference type="EMBL" id="JAACJK010000225">
    <property type="protein sequence ID" value="KAF5311704.1"/>
    <property type="molecule type" value="Genomic_DNA"/>
</dbReference>
<name>A0A8H5FG34_9AGAR</name>
<protein>
    <submittedName>
        <fullName evidence="4">Uncharacterized protein</fullName>
    </submittedName>
</protein>
<feature type="compositionally biased region" description="Basic and acidic residues" evidence="1">
    <location>
        <begin position="129"/>
        <end position="139"/>
    </location>
</feature>
<dbReference type="GO" id="GO:0019901">
    <property type="term" value="F:protein kinase binding"/>
    <property type="evidence" value="ECO:0007669"/>
    <property type="project" value="InterPro"/>
</dbReference>
<dbReference type="CDD" id="cd20557">
    <property type="entry name" value="CYCLIN_ScPCL1-like"/>
    <property type="match status" value="1"/>
</dbReference>
<feature type="region of interest" description="Disordered" evidence="1">
    <location>
        <begin position="76"/>
        <end position="143"/>
    </location>
</feature>
<dbReference type="PANTHER" id="PTHR15615:SF108">
    <property type="entry name" value="PROTEIN CNPPD1"/>
    <property type="match status" value="1"/>
</dbReference>
<dbReference type="EMBL" id="JAACJK010000064">
    <property type="protein sequence ID" value="KAF5335143.1"/>
    <property type="molecule type" value="Genomic_DNA"/>
</dbReference>
<sequence length="154" mass="17153">MIATKMTYDEAYNNLSWSNVVTPYFSLREIGRMEREMCRMLEWNLRVDGDALAGFERFVREGFSRDRAQYPSIPLSLTMREGLPGPSSGTGHDTGVIEHRGQSAAASEGSCSGSSSDSPDLYHGGDPNRLVREREDGSHPLRGRMFSIVEPSTF</sequence>
<organism evidence="4 5">
    <name type="scientific">Ephemerocybe angulata</name>
    <dbReference type="NCBI Taxonomy" id="980116"/>
    <lineage>
        <taxon>Eukaryota</taxon>
        <taxon>Fungi</taxon>
        <taxon>Dikarya</taxon>
        <taxon>Basidiomycota</taxon>
        <taxon>Agaricomycotina</taxon>
        <taxon>Agaricomycetes</taxon>
        <taxon>Agaricomycetidae</taxon>
        <taxon>Agaricales</taxon>
        <taxon>Agaricineae</taxon>
        <taxon>Psathyrellaceae</taxon>
        <taxon>Ephemerocybe</taxon>
    </lineage>
</organism>